<dbReference type="AlphaFoldDB" id="A0A437S4C9"/>
<dbReference type="EMBL" id="RLIH01000031">
    <property type="protein sequence ID" value="RVU53817.1"/>
    <property type="molecule type" value="Genomic_DNA"/>
</dbReference>
<dbReference type="GO" id="GO:0008745">
    <property type="term" value="F:N-acetylmuramoyl-L-alanine amidase activity"/>
    <property type="evidence" value="ECO:0007669"/>
    <property type="project" value="InterPro"/>
</dbReference>
<name>A0A437S4C9_9FIRM</name>
<keyword evidence="3" id="KW-1185">Reference proteome</keyword>
<dbReference type="Gene3D" id="1.10.101.10">
    <property type="entry name" value="PGBD-like superfamily/PGBD"/>
    <property type="match status" value="1"/>
</dbReference>
<dbReference type="InterPro" id="IPR036365">
    <property type="entry name" value="PGBD-like_sf"/>
</dbReference>
<organism evidence="2 3">
    <name type="scientific">Anaerosphaera multitolerans</name>
    <dbReference type="NCBI Taxonomy" id="2487351"/>
    <lineage>
        <taxon>Bacteria</taxon>
        <taxon>Bacillati</taxon>
        <taxon>Bacillota</taxon>
        <taxon>Tissierellia</taxon>
        <taxon>Tissierellales</taxon>
        <taxon>Peptoniphilaceae</taxon>
        <taxon>Anaerosphaera</taxon>
    </lineage>
</organism>
<dbReference type="GO" id="GO:0009253">
    <property type="term" value="P:peptidoglycan catabolic process"/>
    <property type="evidence" value="ECO:0007669"/>
    <property type="project" value="InterPro"/>
</dbReference>
<gene>
    <name evidence="2" type="ORF">EF514_10580</name>
</gene>
<dbReference type="InterPro" id="IPR002477">
    <property type="entry name" value="Peptidoglycan-bd-like"/>
</dbReference>
<dbReference type="Gene3D" id="3.40.80.10">
    <property type="entry name" value="Peptidoglycan recognition protein-like"/>
    <property type="match status" value="1"/>
</dbReference>
<dbReference type="SUPFAM" id="SSF47090">
    <property type="entry name" value="PGBD-like"/>
    <property type="match status" value="1"/>
</dbReference>
<dbReference type="OrthoDB" id="9794294at2"/>
<accession>A0A437S4C9</accession>
<dbReference type="Proteomes" id="UP000288812">
    <property type="component" value="Unassembled WGS sequence"/>
</dbReference>
<reference evidence="2 3" key="1">
    <citation type="submission" date="2018-11" db="EMBL/GenBank/DDBJ databases">
        <title>Genome sequencing and assembly of Anaerosphaera sp. nov., GS7-6-2.</title>
        <authorList>
            <person name="Rettenmaier R."/>
            <person name="Liebl W."/>
            <person name="Zverlov V."/>
        </authorList>
    </citation>
    <scope>NUCLEOTIDE SEQUENCE [LARGE SCALE GENOMIC DNA]</scope>
    <source>
        <strain evidence="2 3">GS7-6-2</strain>
    </source>
</reference>
<sequence>MKYNQRLTINELLKLLDNYNHKEFHIHHTWKPNYSNMKNSTPEKVNDGMRSYHKSLGWGEIGQHISTFPDGTILIGRNFSKKPVSIANRNTGNFAMEQVGDFDLGKDIITVKQRQITLELIRYFMKRGTKIVFHREYSSKTCPGTSLHKSGLVEASDYYLNNPGELRKWITGEDVAELQRKLGMTGRDVDGSFGNDTEKALKEYQTKNKLPVTGIYDNATRNYMEKGEKPMETTYRRLFIHGIEAKSVTVKDGKSYLWMESIGKLVPLVEFFEILGLKVEERPYGNGKALYVENKEV</sequence>
<protein>
    <submittedName>
        <fullName evidence="2">N-acetylmuramoyl-L-alanine amidase</fullName>
    </submittedName>
</protein>
<dbReference type="InterPro" id="IPR036366">
    <property type="entry name" value="PGBDSf"/>
</dbReference>
<dbReference type="SUPFAM" id="SSF55846">
    <property type="entry name" value="N-acetylmuramoyl-L-alanine amidase-like"/>
    <property type="match status" value="1"/>
</dbReference>
<feature type="domain" description="Peptidoglycan binding-like" evidence="1">
    <location>
        <begin position="171"/>
        <end position="222"/>
    </location>
</feature>
<dbReference type="InterPro" id="IPR036505">
    <property type="entry name" value="Amidase/PGRP_sf"/>
</dbReference>
<evidence type="ECO:0000313" key="2">
    <source>
        <dbReference type="EMBL" id="RVU53817.1"/>
    </source>
</evidence>
<dbReference type="RefSeq" id="WP_127725413.1">
    <property type="nucleotide sequence ID" value="NZ_RLIH01000031.1"/>
</dbReference>
<dbReference type="Pfam" id="PF01471">
    <property type="entry name" value="PG_binding_1"/>
    <property type="match status" value="1"/>
</dbReference>
<comment type="caution">
    <text evidence="2">The sequence shown here is derived from an EMBL/GenBank/DDBJ whole genome shotgun (WGS) entry which is preliminary data.</text>
</comment>
<proteinExistence type="predicted"/>
<evidence type="ECO:0000259" key="1">
    <source>
        <dbReference type="Pfam" id="PF01471"/>
    </source>
</evidence>
<evidence type="ECO:0000313" key="3">
    <source>
        <dbReference type="Proteomes" id="UP000288812"/>
    </source>
</evidence>